<sequence>MISNHVKISEETLREDKRRLALGGVSPHLRLLCIEWIQSEHAHFEEHASRSDWSCTKCREDMVEPTSEIWNAFEYDVLRKRDSQREQQRFEWRGGTIGTLAAQYKTADRSTTSPACTAQEATISTNMYTKWEQCAQDAQPASVTDKLYVAGKRRNNFH</sequence>
<name>A0A368GFF2_ANCCA</name>
<gene>
    <name evidence="1" type="ORF">ANCCAN_10934</name>
</gene>
<dbReference type="EMBL" id="JOJR01000170">
    <property type="protein sequence ID" value="RCN43101.1"/>
    <property type="molecule type" value="Genomic_DNA"/>
</dbReference>
<dbReference type="Proteomes" id="UP000252519">
    <property type="component" value="Unassembled WGS sequence"/>
</dbReference>
<evidence type="ECO:0000313" key="1">
    <source>
        <dbReference type="EMBL" id="RCN43101.1"/>
    </source>
</evidence>
<keyword evidence="2" id="KW-1185">Reference proteome</keyword>
<protein>
    <submittedName>
        <fullName evidence="1">Uncharacterized protein</fullName>
    </submittedName>
</protein>
<reference evidence="1 2" key="1">
    <citation type="submission" date="2014-10" db="EMBL/GenBank/DDBJ databases">
        <title>Draft genome of the hookworm Ancylostoma caninum.</title>
        <authorList>
            <person name="Mitreva M."/>
        </authorList>
    </citation>
    <scope>NUCLEOTIDE SEQUENCE [LARGE SCALE GENOMIC DNA]</scope>
    <source>
        <strain evidence="1 2">Baltimore</strain>
    </source>
</reference>
<comment type="caution">
    <text evidence="1">The sequence shown here is derived from an EMBL/GenBank/DDBJ whole genome shotgun (WGS) entry which is preliminary data.</text>
</comment>
<organism evidence="1 2">
    <name type="scientific">Ancylostoma caninum</name>
    <name type="common">Dog hookworm</name>
    <dbReference type="NCBI Taxonomy" id="29170"/>
    <lineage>
        <taxon>Eukaryota</taxon>
        <taxon>Metazoa</taxon>
        <taxon>Ecdysozoa</taxon>
        <taxon>Nematoda</taxon>
        <taxon>Chromadorea</taxon>
        <taxon>Rhabditida</taxon>
        <taxon>Rhabditina</taxon>
        <taxon>Rhabditomorpha</taxon>
        <taxon>Strongyloidea</taxon>
        <taxon>Ancylostomatidae</taxon>
        <taxon>Ancylostomatinae</taxon>
        <taxon>Ancylostoma</taxon>
    </lineage>
</organism>
<evidence type="ECO:0000313" key="2">
    <source>
        <dbReference type="Proteomes" id="UP000252519"/>
    </source>
</evidence>
<proteinExistence type="predicted"/>
<accession>A0A368GFF2</accession>
<dbReference type="AlphaFoldDB" id="A0A368GFF2"/>